<evidence type="ECO:0000256" key="3">
    <source>
        <dbReference type="ARBA" id="ARBA00022679"/>
    </source>
</evidence>
<keyword evidence="7 8" id="KW-0173">Coenzyme A biosynthesis</keyword>
<dbReference type="HAMAP" id="MF_00376">
    <property type="entry name" value="Dephospho_CoA_kinase"/>
    <property type="match status" value="1"/>
</dbReference>
<evidence type="ECO:0000313" key="11">
    <source>
        <dbReference type="Proteomes" id="UP000239001"/>
    </source>
</evidence>
<dbReference type="Pfam" id="PF01121">
    <property type="entry name" value="CoaE"/>
    <property type="match status" value="1"/>
</dbReference>
<dbReference type="PANTHER" id="PTHR10695:SF46">
    <property type="entry name" value="BIFUNCTIONAL COENZYME A SYNTHASE-RELATED"/>
    <property type="match status" value="1"/>
</dbReference>
<dbReference type="NCBIfam" id="TIGR00152">
    <property type="entry name" value="dephospho-CoA kinase"/>
    <property type="match status" value="1"/>
</dbReference>
<evidence type="ECO:0000256" key="4">
    <source>
        <dbReference type="ARBA" id="ARBA00022741"/>
    </source>
</evidence>
<reference evidence="10 11" key="2">
    <citation type="submission" date="2018-03" db="EMBL/GenBank/DDBJ databases">
        <authorList>
            <person name="Keele B.F."/>
        </authorList>
    </citation>
    <scope>NUCLEOTIDE SEQUENCE [LARGE SCALE GENOMIC DNA]</scope>
    <source>
        <strain evidence="10 11">CCALA 016</strain>
    </source>
</reference>
<dbReference type="UniPathway" id="UPA00241">
    <property type="reaction ID" value="UER00356"/>
</dbReference>
<comment type="similarity">
    <text evidence="1 8">Belongs to the CoaE family.</text>
</comment>
<protein>
    <recommendedName>
        <fullName evidence="8 9">Dephospho-CoA kinase</fullName>
        <ecNumber evidence="8 9">2.7.1.24</ecNumber>
    </recommendedName>
    <alternativeName>
        <fullName evidence="8">Dephosphocoenzyme A kinase</fullName>
    </alternativeName>
</protein>
<dbReference type="GO" id="GO:0004140">
    <property type="term" value="F:dephospho-CoA kinase activity"/>
    <property type="evidence" value="ECO:0007669"/>
    <property type="project" value="UniProtKB-UniRule"/>
</dbReference>
<comment type="pathway">
    <text evidence="8">Cofactor biosynthesis; coenzyme A biosynthesis; CoA from (R)-pantothenate: step 5/5.</text>
</comment>
<accession>A0A2T1LVJ2</accession>
<evidence type="ECO:0000256" key="6">
    <source>
        <dbReference type="ARBA" id="ARBA00022840"/>
    </source>
</evidence>
<keyword evidence="6 8" id="KW-0067">ATP-binding</keyword>
<keyword evidence="11" id="KW-1185">Reference proteome</keyword>
<dbReference type="GO" id="GO:0005737">
    <property type="term" value="C:cytoplasm"/>
    <property type="evidence" value="ECO:0007669"/>
    <property type="project" value="UniProtKB-SubCell"/>
</dbReference>
<dbReference type="PANTHER" id="PTHR10695">
    <property type="entry name" value="DEPHOSPHO-COA KINASE-RELATED"/>
    <property type="match status" value="1"/>
</dbReference>
<evidence type="ECO:0000256" key="8">
    <source>
        <dbReference type="HAMAP-Rule" id="MF_00376"/>
    </source>
</evidence>
<keyword evidence="2 8" id="KW-0963">Cytoplasm</keyword>
<evidence type="ECO:0000256" key="7">
    <source>
        <dbReference type="ARBA" id="ARBA00022993"/>
    </source>
</evidence>
<gene>
    <name evidence="8" type="primary">coaE</name>
    <name evidence="10" type="ORF">C7H19_15700</name>
</gene>
<dbReference type="GO" id="GO:0005524">
    <property type="term" value="F:ATP binding"/>
    <property type="evidence" value="ECO:0007669"/>
    <property type="project" value="UniProtKB-UniRule"/>
</dbReference>
<dbReference type="Proteomes" id="UP000239001">
    <property type="component" value="Unassembled WGS sequence"/>
</dbReference>
<dbReference type="GO" id="GO:0015937">
    <property type="term" value="P:coenzyme A biosynthetic process"/>
    <property type="evidence" value="ECO:0007669"/>
    <property type="project" value="UniProtKB-UniRule"/>
</dbReference>
<dbReference type="EMBL" id="PXOH01000018">
    <property type="protein sequence ID" value="PSF35737.1"/>
    <property type="molecule type" value="Genomic_DNA"/>
</dbReference>
<dbReference type="CDD" id="cd02022">
    <property type="entry name" value="DPCK"/>
    <property type="match status" value="1"/>
</dbReference>
<dbReference type="Gene3D" id="3.40.50.300">
    <property type="entry name" value="P-loop containing nucleotide triphosphate hydrolases"/>
    <property type="match status" value="1"/>
</dbReference>
<comment type="catalytic activity">
    <reaction evidence="8">
        <text>3'-dephospho-CoA + ATP = ADP + CoA + H(+)</text>
        <dbReference type="Rhea" id="RHEA:18245"/>
        <dbReference type="ChEBI" id="CHEBI:15378"/>
        <dbReference type="ChEBI" id="CHEBI:30616"/>
        <dbReference type="ChEBI" id="CHEBI:57287"/>
        <dbReference type="ChEBI" id="CHEBI:57328"/>
        <dbReference type="ChEBI" id="CHEBI:456216"/>
        <dbReference type="EC" id="2.7.1.24"/>
    </reaction>
</comment>
<evidence type="ECO:0000313" key="10">
    <source>
        <dbReference type="EMBL" id="PSF35737.1"/>
    </source>
</evidence>
<organism evidence="10 11">
    <name type="scientific">Aphanothece hegewaldii CCALA 016</name>
    <dbReference type="NCBI Taxonomy" id="2107694"/>
    <lineage>
        <taxon>Bacteria</taxon>
        <taxon>Bacillati</taxon>
        <taxon>Cyanobacteriota</taxon>
        <taxon>Cyanophyceae</taxon>
        <taxon>Oscillatoriophycideae</taxon>
        <taxon>Chroococcales</taxon>
        <taxon>Aphanothecaceae</taxon>
        <taxon>Aphanothece</taxon>
    </lineage>
</organism>
<dbReference type="OrthoDB" id="9812943at2"/>
<keyword evidence="3 8" id="KW-0808">Transferase</keyword>
<dbReference type="InterPro" id="IPR001977">
    <property type="entry name" value="Depp_CoAkinase"/>
</dbReference>
<dbReference type="FunFam" id="3.40.50.300:FF:000991">
    <property type="entry name" value="Dephospho-CoA kinase"/>
    <property type="match status" value="1"/>
</dbReference>
<keyword evidence="4 8" id="KW-0547">Nucleotide-binding</keyword>
<keyword evidence="5 8" id="KW-0418">Kinase</keyword>
<proteinExistence type="inferred from homology"/>
<evidence type="ECO:0000256" key="1">
    <source>
        <dbReference type="ARBA" id="ARBA00009018"/>
    </source>
</evidence>
<dbReference type="AlphaFoldDB" id="A0A2T1LVJ2"/>
<comment type="function">
    <text evidence="8">Catalyzes the phosphorylation of the 3'-hydroxyl group of dephosphocoenzyme A to form coenzyme A.</text>
</comment>
<comment type="caution">
    <text evidence="10">The sequence shown here is derived from an EMBL/GenBank/DDBJ whole genome shotgun (WGS) entry which is preliminary data.</text>
</comment>
<sequence>MSRRIIGLTGGIATGKTTVSHYLSQTYHIPIIDADLLAKQAVEIGSPILDEIRLRYGNNILFPDGTLNRKKLGEIIFNNPAEKIWLENQIHPYVRNRIQAKLKELNEQAIVLVIPLLFEAKMTDLVSEIWVVYCSPEEQIRRLMKRDQLTQEQAIKRIQNQWSIEEKKALADVILENSRPEQLFKQIDQVFS</sequence>
<reference evidence="10 11" key="1">
    <citation type="submission" date="2018-03" db="EMBL/GenBank/DDBJ databases">
        <title>The ancient ancestry and fast evolution of plastids.</title>
        <authorList>
            <person name="Moore K.R."/>
            <person name="Magnabosco C."/>
            <person name="Momper L."/>
            <person name="Gold D.A."/>
            <person name="Bosak T."/>
            <person name="Fournier G.P."/>
        </authorList>
    </citation>
    <scope>NUCLEOTIDE SEQUENCE [LARGE SCALE GENOMIC DNA]</scope>
    <source>
        <strain evidence="10 11">CCALA 016</strain>
    </source>
</reference>
<evidence type="ECO:0000256" key="5">
    <source>
        <dbReference type="ARBA" id="ARBA00022777"/>
    </source>
</evidence>
<name>A0A2T1LVJ2_9CHRO</name>
<dbReference type="SUPFAM" id="SSF52540">
    <property type="entry name" value="P-loop containing nucleoside triphosphate hydrolases"/>
    <property type="match status" value="1"/>
</dbReference>
<dbReference type="EC" id="2.7.1.24" evidence="8 9"/>
<dbReference type="RefSeq" id="WP_106457924.1">
    <property type="nucleotide sequence ID" value="NZ_PXOH01000018.1"/>
</dbReference>
<dbReference type="InterPro" id="IPR027417">
    <property type="entry name" value="P-loop_NTPase"/>
</dbReference>
<dbReference type="PROSITE" id="PS51219">
    <property type="entry name" value="DPCK"/>
    <property type="match status" value="1"/>
</dbReference>
<comment type="subcellular location">
    <subcellularLocation>
        <location evidence="8">Cytoplasm</location>
    </subcellularLocation>
</comment>
<evidence type="ECO:0000256" key="2">
    <source>
        <dbReference type="ARBA" id="ARBA00022490"/>
    </source>
</evidence>
<evidence type="ECO:0000256" key="9">
    <source>
        <dbReference type="NCBIfam" id="TIGR00152"/>
    </source>
</evidence>
<feature type="binding site" evidence="8">
    <location>
        <begin position="13"/>
        <end position="18"/>
    </location>
    <ligand>
        <name>ATP</name>
        <dbReference type="ChEBI" id="CHEBI:30616"/>
    </ligand>
</feature>